<dbReference type="HOGENOM" id="CLU_149541_0_0_1"/>
<protein>
    <submittedName>
        <fullName evidence="5">Atypical alpha protein kinase</fullName>
    </submittedName>
</protein>
<dbReference type="OrthoDB" id="301415at2759"/>
<evidence type="ECO:0000256" key="3">
    <source>
        <dbReference type="ARBA" id="ARBA00022777"/>
    </source>
</evidence>
<accession>V2W860</accession>
<keyword evidence="6" id="KW-1185">Reference proteome</keyword>
<keyword evidence="1" id="KW-0723">Serine/threonine-protein kinase</keyword>
<dbReference type="PROSITE" id="PS51158">
    <property type="entry name" value="ALPHA_KINASE"/>
    <property type="match status" value="1"/>
</dbReference>
<dbReference type="SUPFAM" id="SSF56112">
    <property type="entry name" value="Protein kinase-like (PK-like)"/>
    <property type="match status" value="1"/>
</dbReference>
<dbReference type="AlphaFoldDB" id="V2W860"/>
<dbReference type="KEGG" id="mrr:Moror_11765"/>
<proteinExistence type="predicted"/>
<name>V2W860_MONRO</name>
<dbReference type="Pfam" id="PF02816">
    <property type="entry name" value="Alpha_kinase"/>
    <property type="match status" value="1"/>
</dbReference>
<keyword evidence="2" id="KW-0808">Transferase</keyword>
<dbReference type="Proteomes" id="UP000017559">
    <property type="component" value="Unassembled WGS sequence"/>
</dbReference>
<dbReference type="GO" id="GO:0005524">
    <property type="term" value="F:ATP binding"/>
    <property type="evidence" value="ECO:0007669"/>
    <property type="project" value="InterPro"/>
</dbReference>
<evidence type="ECO:0000313" key="5">
    <source>
        <dbReference type="EMBL" id="ESK83013.1"/>
    </source>
</evidence>
<evidence type="ECO:0000259" key="4">
    <source>
        <dbReference type="PROSITE" id="PS51158"/>
    </source>
</evidence>
<evidence type="ECO:0000313" key="6">
    <source>
        <dbReference type="Proteomes" id="UP000017559"/>
    </source>
</evidence>
<sequence length="116" mass="13216">MHLGNVEKWSGTTQFPSHNSIVGDTLSTFAHFRIQYTHDTMVFADLQTTRTGSIQGIIYVLFDIMTHTISQDSGVSDFGDKRLTEFQNQNKCGARCAQLELKKLREDIETDKEEEN</sequence>
<comment type="caution">
    <text evidence="5">The sequence shown here is derived from an EMBL/GenBank/DDBJ whole genome shotgun (WGS) entry which is preliminary data.</text>
</comment>
<organism evidence="5 6">
    <name type="scientific">Moniliophthora roreri (strain MCA 2997)</name>
    <name type="common">Cocoa frosty pod rot fungus</name>
    <name type="synonym">Crinipellis roreri</name>
    <dbReference type="NCBI Taxonomy" id="1381753"/>
    <lineage>
        <taxon>Eukaryota</taxon>
        <taxon>Fungi</taxon>
        <taxon>Dikarya</taxon>
        <taxon>Basidiomycota</taxon>
        <taxon>Agaricomycotina</taxon>
        <taxon>Agaricomycetes</taxon>
        <taxon>Agaricomycetidae</taxon>
        <taxon>Agaricales</taxon>
        <taxon>Marasmiineae</taxon>
        <taxon>Marasmiaceae</taxon>
        <taxon>Moniliophthora</taxon>
    </lineage>
</organism>
<evidence type="ECO:0000256" key="2">
    <source>
        <dbReference type="ARBA" id="ARBA00022679"/>
    </source>
</evidence>
<dbReference type="GO" id="GO:0004674">
    <property type="term" value="F:protein serine/threonine kinase activity"/>
    <property type="evidence" value="ECO:0007669"/>
    <property type="project" value="UniProtKB-KW"/>
</dbReference>
<keyword evidence="3 5" id="KW-0418">Kinase</keyword>
<dbReference type="Gene3D" id="3.20.200.10">
    <property type="entry name" value="MHCK/EF2 kinase"/>
    <property type="match status" value="1"/>
</dbReference>
<dbReference type="InterPro" id="IPR011009">
    <property type="entry name" value="Kinase-like_dom_sf"/>
</dbReference>
<feature type="domain" description="Alpha-type protein kinase" evidence="4">
    <location>
        <begin position="1"/>
        <end position="104"/>
    </location>
</feature>
<dbReference type="InterPro" id="IPR004166">
    <property type="entry name" value="a-kinase_dom"/>
</dbReference>
<reference evidence="5 6" key="1">
    <citation type="journal article" date="2014" name="BMC Genomics">
        <title>Genome and secretome analysis of the hemibiotrophic fungal pathogen, Moniliophthora roreri, which causes frosty pod rot disease of cacao: mechanisms of the biotrophic and necrotrophic phases.</title>
        <authorList>
            <person name="Meinhardt L.W."/>
            <person name="Costa G.G.L."/>
            <person name="Thomazella D.P.T."/>
            <person name="Teixeira P.J.P.L."/>
            <person name="Carazzolle M.F."/>
            <person name="Schuster S.C."/>
            <person name="Carlson J.E."/>
            <person name="Guiltinan M.J."/>
            <person name="Mieczkowski P."/>
            <person name="Farmer A."/>
            <person name="Ramaraj T."/>
            <person name="Crozier J."/>
            <person name="Davis R.E."/>
            <person name="Shao J."/>
            <person name="Melnick R.L."/>
            <person name="Pereira G.A.G."/>
            <person name="Bailey B.A."/>
        </authorList>
    </citation>
    <scope>NUCLEOTIDE SEQUENCE [LARGE SCALE GENOMIC DNA]</scope>
    <source>
        <strain evidence="5 6">MCA 2997</strain>
    </source>
</reference>
<gene>
    <name evidence="5" type="ORF">Moror_11765</name>
</gene>
<dbReference type="EMBL" id="AWSO01001714">
    <property type="protein sequence ID" value="ESK83013.1"/>
    <property type="molecule type" value="Genomic_DNA"/>
</dbReference>
<evidence type="ECO:0000256" key="1">
    <source>
        <dbReference type="ARBA" id="ARBA00022527"/>
    </source>
</evidence>